<dbReference type="PANTHER" id="PTHR15004">
    <property type="entry name" value="GLUTAMYL-TRNA(GLN) AMIDOTRANSFERASE SUBUNIT C, MITOCHONDRIAL"/>
    <property type="match status" value="1"/>
</dbReference>
<protein>
    <recommendedName>
        <fullName evidence="1">Aspartyl/glutamyl-tRNA(Asn/Gln) amidotransferase subunit C</fullName>
        <shortName evidence="1">Asp/Glu-ADT subunit C</shortName>
        <ecNumber evidence="1">6.3.5.-</ecNumber>
    </recommendedName>
</protein>
<evidence type="ECO:0000313" key="2">
    <source>
        <dbReference type="EMBL" id="PZP54544.1"/>
    </source>
</evidence>
<proteinExistence type="inferred from homology"/>
<comment type="caution">
    <text evidence="2">The sequence shown here is derived from an EMBL/GenBank/DDBJ whole genome shotgun (WGS) entry which is preliminary data.</text>
</comment>
<dbReference type="HAMAP" id="MF_00122">
    <property type="entry name" value="GatC"/>
    <property type="match status" value="1"/>
</dbReference>
<dbReference type="InterPro" id="IPR003837">
    <property type="entry name" value="GatC"/>
</dbReference>
<organism evidence="2 3">
    <name type="scientific">Micavibrio aeruginosavorus</name>
    <dbReference type="NCBI Taxonomy" id="349221"/>
    <lineage>
        <taxon>Bacteria</taxon>
        <taxon>Pseudomonadati</taxon>
        <taxon>Bdellovibrionota</taxon>
        <taxon>Bdellovibrionia</taxon>
        <taxon>Bdellovibrionales</taxon>
        <taxon>Pseudobdellovibrionaceae</taxon>
        <taxon>Micavibrio</taxon>
    </lineage>
</organism>
<evidence type="ECO:0000256" key="1">
    <source>
        <dbReference type="HAMAP-Rule" id="MF_00122"/>
    </source>
</evidence>
<dbReference type="Pfam" id="PF02686">
    <property type="entry name" value="GatC"/>
    <property type="match status" value="1"/>
</dbReference>
<sequence length="95" mass="10766">MTIDRATVKKIATLSRLEVSESDLEYFAPQMEGLMKWIDQLQEVNTDNIEPLASVSEINLIWRKDEVTDGEKADDVLANAPEALENFFVVPKIVE</sequence>
<dbReference type="InterPro" id="IPR036113">
    <property type="entry name" value="Asp/Glu-ADT_sf_sub_c"/>
</dbReference>
<reference evidence="2 3" key="1">
    <citation type="submission" date="2017-08" db="EMBL/GenBank/DDBJ databases">
        <title>Infants hospitalized years apart are colonized by the same room-sourced microbial strains.</title>
        <authorList>
            <person name="Brooks B."/>
            <person name="Olm M.R."/>
            <person name="Firek B.A."/>
            <person name="Baker R."/>
            <person name="Thomas B.C."/>
            <person name="Morowitz M.J."/>
            <person name="Banfield J.F."/>
        </authorList>
    </citation>
    <scope>NUCLEOTIDE SEQUENCE [LARGE SCALE GENOMIC DNA]</scope>
    <source>
        <strain evidence="2">S2_006_000_R2_64</strain>
    </source>
</reference>
<dbReference type="SUPFAM" id="SSF141000">
    <property type="entry name" value="Glu-tRNAGln amidotransferase C subunit"/>
    <property type="match status" value="1"/>
</dbReference>
<dbReference type="AlphaFoldDB" id="A0A2W5FJG6"/>
<comment type="function">
    <text evidence="1">Allows the formation of correctly charged Asn-tRNA(Asn) or Gln-tRNA(Gln) through the transamidation of misacylated Asp-tRNA(Asn) or Glu-tRNA(Gln) in organisms which lack either or both of asparaginyl-tRNA or glutaminyl-tRNA synthetases. The reaction takes place in the presence of glutamine and ATP through an activated phospho-Asp-tRNA(Asn) or phospho-Glu-tRNA(Gln).</text>
</comment>
<keyword evidence="1" id="KW-0547">Nucleotide-binding</keyword>
<dbReference type="EMBL" id="QFOT01000128">
    <property type="protein sequence ID" value="PZP54544.1"/>
    <property type="molecule type" value="Genomic_DNA"/>
</dbReference>
<comment type="catalytic activity">
    <reaction evidence="1">
        <text>L-glutamyl-tRNA(Gln) + L-glutamine + ATP + H2O = L-glutaminyl-tRNA(Gln) + L-glutamate + ADP + phosphate + H(+)</text>
        <dbReference type="Rhea" id="RHEA:17521"/>
        <dbReference type="Rhea" id="RHEA-COMP:9681"/>
        <dbReference type="Rhea" id="RHEA-COMP:9684"/>
        <dbReference type="ChEBI" id="CHEBI:15377"/>
        <dbReference type="ChEBI" id="CHEBI:15378"/>
        <dbReference type="ChEBI" id="CHEBI:29985"/>
        <dbReference type="ChEBI" id="CHEBI:30616"/>
        <dbReference type="ChEBI" id="CHEBI:43474"/>
        <dbReference type="ChEBI" id="CHEBI:58359"/>
        <dbReference type="ChEBI" id="CHEBI:78520"/>
        <dbReference type="ChEBI" id="CHEBI:78521"/>
        <dbReference type="ChEBI" id="CHEBI:456216"/>
    </reaction>
</comment>
<dbReference type="GO" id="GO:0050566">
    <property type="term" value="F:asparaginyl-tRNA synthase (glutamine-hydrolyzing) activity"/>
    <property type="evidence" value="ECO:0007669"/>
    <property type="project" value="RHEA"/>
</dbReference>
<comment type="catalytic activity">
    <reaction evidence="1">
        <text>L-aspartyl-tRNA(Asn) + L-glutamine + ATP + H2O = L-asparaginyl-tRNA(Asn) + L-glutamate + ADP + phosphate + 2 H(+)</text>
        <dbReference type="Rhea" id="RHEA:14513"/>
        <dbReference type="Rhea" id="RHEA-COMP:9674"/>
        <dbReference type="Rhea" id="RHEA-COMP:9677"/>
        <dbReference type="ChEBI" id="CHEBI:15377"/>
        <dbReference type="ChEBI" id="CHEBI:15378"/>
        <dbReference type="ChEBI" id="CHEBI:29985"/>
        <dbReference type="ChEBI" id="CHEBI:30616"/>
        <dbReference type="ChEBI" id="CHEBI:43474"/>
        <dbReference type="ChEBI" id="CHEBI:58359"/>
        <dbReference type="ChEBI" id="CHEBI:78515"/>
        <dbReference type="ChEBI" id="CHEBI:78516"/>
        <dbReference type="ChEBI" id="CHEBI:456216"/>
    </reaction>
</comment>
<dbReference type="GO" id="GO:0070681">
    <property type="term" value="P:glutaminyl-tRNAGln biosynthesis via transamidation"/>
    <property type="evidence" value="ECO:0007669"/>
    <property type="project" value="TreeGrafter"/>
</dbReference>
<dbReference type="GO" id="GO:0006450">
    <property type="term" value="P:regulation of translational fidelity"/>
    <property type="evidence" value="ECO:0007669"/>
    <property type="project" value="InterPro"/>
</dbReference>
<keyword evidence="1" id="KW-0436">Ligase</keyword>
<dbReference type="EC" id="6.3.5.-" evidence="1"/>
<dbReference type="GO" id="GO:0005524">
    <property type="term" value="F:ATP binding"/>
    <property type="evidence" value="ECO:0007669"/>
    <property type="project" value="UniProtKB-KW"/>
</dbReference>
<dbReference type="Gene3D" id="1.10.20.60">
    <property type="entry name" value="Glu-tRNAGln amidotransferase C subunit, N-terminal domain"/>
    <property type="match status" value="1"/>
</dbReference>
<keyword evidence="2" id="KW-0808">Transferase</keyword>
<dbReference type="GO" id="GO:0050567">
    <property type="term" value="F:glutaminyl-tRNA synthase (glutamine-hydrolyzing) activity"/>
    <property type="evidence" value="ECO:0007669"/>
    <property type="project" value="UniProtKB-UniRule"/>
</dbReference>
<keyword evidence="1" id="KW-0648">Protein biosynthesis</keyword>
<evidence type="ECO:0000313" key="3">
    <source>
        <dbReference type="Proteomes" id="UP000249739"/>
    </source>
</evidence>
<accession>A0A2W5FJG6</accession>
<dbReference type="PANTHER" id="PTHR15004:SF0">
    <property type="entry name" value="GLUTAMYL-TRNA(GLN) AMIDOTRANSFERASE SUBUNIT C, MITOCHONDRIAL"/>
    <property type="match status" value="1"/>
</dbReference>
<keyword evidence="1" id="KW-0067">ATP-binding</keyword>
<dbReference type="GO" id="GO:0016740">
    <property type="term" value="F:transferase activity"/>
    <property type="evidence" value="ECO:0007669"/>
    <property type="project" value="UniProtKB-KW"/>
</dbReference>
<dbReference type="NCBIfam" id="TIGR00135">
    <property type="entry name" value="gatC"/>
    <property type="match status" value="1"/>
</dbReference>
<comment type="similarity">
    <text evidence="1">Belongs to the GatC family.</text>
</comment>
<comment type="subunit">
    <text evidence="1">Heterotrimer of A, B and C subunits.</text>
</comment>
<name>A0A2W5FJG6_9BACT</name>
<dbReference type="GO" id="GO:0006412">
    <property type="term" value="P:translation"/>
    <property type="evidence" value="ECO:0007669"/>
    <property type="project" value="UniProtKB-UniRule"/>
</dbReference>
<dbReference type="Proteomes" id="UP000249739">
    <property type="component" value="Unassembled WGS sequence"/>
</dbReference>
<gene>
    <name evidence="1" type="primary">gatC</name>
    <name evidence="2" type="ORF">DI586_09580</name>
</gene>